<keyword evidence="5" id="KW-1185">Reference proteome</keyword>
<sequence>MAETESNTKPKLYTLTLDNGSKIESEVPTGPHNLRAEADSAAEVEEEEQTVESKILVPVMTVTREESAYTNSKSELKLQKVSVTENISYENDPVFVAINPQYYEVQGSVPAGPHMFRDEIINGKHDYMGTDDDAPNEKDQQESGANEKTAQKKSSKIPVKFRRSAEKVINDHRQNKERNEYKERNLTKKEQHSISLIPTPTNLVETKSDATLDEAITNNKILTPEDPEKQFDKIYEECKDDNVYSLNDSIVQQAKEIDPNEIDNIFKEIVRDDGKKDQVQNKEKQEIKQSKIPVYRTKSGDQVKATKPNAYDRRSSLRRGSDVVLQREENKKQLVKSSIPQKSHFTGMRYTDEVPKEIAKEKMNVLPEQKVIPVKDIVEDVTQKQQHTENEKPAQTPDEILTHNEENKYLSEAPMNDFREKTAEDEFIASELVYTTEKIEIEEKVEEIVILEPEQDRSIYYTILNDEIDNTLNTQNQNEKSQTEMGQTEYLNTETENYENIENKDLRRLNGIEVCKNVEIISPQVDQEKVDDCFSNKEIISQNYINLANTENNLKPVEEVENTHEHAIENVQSKAYIELKLENKNVSEGIAAIEKKDDNRVNDNEIKLRKSLEYSEDYDNQKAIIESTDLMNVKPDEIISNNLTSNDVEINEMSLNTNECTDVKGEEKIEELMPQIEKTDNETKDTELYITQHIASSIPPDPTYIDHEKKKETFVIVEDSKTFESNENVSISPVKPNDIVTLIGTQDREIGVASPNNEADEEEPDEIREKSYEPQTEFEEVINTPEYVLNGNGDLKQRTHIEAKMEDLDDSDQKIDDFPENYILKGRVSAITNAINANEIEQKTLPKIDSVIPKRKNILQKIAIFEQPQIDEHRSLKSFKSFTMDKDRENPTIYTAKTAEPKLSSFEFKEAKPIPDEVQVFKPKIIDEIVKKEIKEEKTTTIVHEVDIKITEEVLEPKGSIENRTDIDRKYLHTEPKTNLNRIKSVSEKTLNDNIKGKVNTLIERMISMEYIDHKPKEIISIKEMPRKKTVSDRIAMFENMTATPQRELRRNVDPVRTKKQIKYSDTMDPEQLNSRIEELKRARTTYGRVEEVPAIILNNGQSMPVLALGTAMCTASSPIDFQIHPELVRHVVEAALDLGYRAFDTAHVYGNERAVGAAIRAKIDSGAVKREDLFIINKLWSTHHRSDLVEKACRDSLRNMELDYFDLYLIHNPMSFKEGGATFPKIANVLLYSEHDYLEAWLAMEQLLVSGLTRSIGVSNFNSEQITRILDKGRVKPVVNQVECHPYLTQYRLSSFCETRGIKLSCYATLGSRGTPAEFKNPGTLVLDDPLVVRTAERARMTPSQLLIRYQLQRKHGVVVKTSAAARLWENLAAVNLRLTDVEMDLLSRLNKNRRYHSFIG</sequence>
<evidence type="ECO:0000313" key="5">
    <source>
        <dbReference type="Proteomes" id="UP000299102"/>
    </source>
</evidence>
<dbReference type="Proteomes" id="UP000299102">
    <property type="component" value="Unassembled WGS sequence"/>
</dbReference>
<dbReference type="OrthoDB" id="416253at2759"/>
<feature type="compositionally biased region" description="Acidic residues" evidence="2">
    <location>
        <begin position="40"/>
        <end position="49"/>
    </location>
</feature>
<dbReference type="PROSITE" id="PS00062">
    <property type="entry name" value="ALDOKETO_REDUCTASE_2"/>
    <property type="match status" value="1"/>
</dbReference>
<keyword evidence="1" id="KW-0560">Oxidoreductase</keyword>
<protein>
    <submittedName>
        <fullName evidence="4">1,5-anhydro-D-fructose reductase</fullName>
    </submittedName>
</protein>
<dbReference type="PANTHER" id="PTHR11732">
    <property type="entry name" value="ALDO/KETO REDUCTASE"/>
    <property type="match status" value="1"/>
</dbReference>
<feature type="region of interest" description="Disordered" evidence="2">
    <location>
        <begin position="748"/>
        <end position="775"/>
    </location>
</feature>
<dbReference type="InterPro" id="IPR036812">
    <property type="entry name" value="NAD(P)_OxRdtase_dom_sf"/>
</dbReference>
<feature type="region of interest" description="Disordered" evidence="2">
    <location>
        <begin position="19"/>
        <end position="49"/>
    </location>
</feature>
<dbReference type="GO" id="GO:0016616">
    <property type="term" value="F:oxidoreductase activity, acting on the CH-OH group of donors, NAD or NADP as acceptor"/>
    <property type="evidence" value="ECO:0007669"/>
    <property type="project" value="UniProtKB-ARBA"/>
</dbReference>
<dbReference type="PRINTS" id="PR00069">
    <property type="entry name" value="ALDKETRDTASE"/>
</dbReference>
<dbReference type="STRING" id="151549.A0A4C1XJS7"/>
<accession>A0A4C1XJS7</accession>
<feature type="region of interest" description="Disordered" evidence="2">
    <location>
        <begin position="124"/>
        <end position="157"/>
    </location>
</feature>
<dbReference type="EMBL" id="BGZK01000876">
    <property type="protein sequence ID" value="GBP63678.1"/>
    <property type="molecule type" value="Genomic_DNA"/>
</dbReference>
<evidence type="ECO:0000259" key="3">
    <source>
        <dbReference type="Pfam" id="PF00248"/>
    </source>
</evidence>
<reference evidence="4 5" key="1">
    <citation type="journal article" date="2019" name="Commun. Biol.">
        <title>The bagworm genome reveals a unique fibroin gene that provides high tensile strength.</title>
        <authorList>
            <person name="Kono N."/>
            <person name="Nakamura H."/>
            <person name="Ohtoshi R."/>
            <person name="Tomita M."/>
            <person name="Numata K."/>
            <person name="Arakawa K."/>
        </authorList>
    </citation>
    <scope>NUCLEOTIDE SEQUENCE [LARGE SCALE GENOMIC DNA]</scope>
</reference>
<comment type="caution">
    <text evidence="4">The sequence shown here is derived from an EMBL/GenBank/DDBJ whole genome shotgun (WGS) entry which is preliminary data.</text>
</comment>
<name>A0A4C1XJS7_EUMVA</name>
<dbReference type="InterPro" id="IPR018170">
    <property type="entry name" value="Aldo/ket_reductase_CS"/>
</dbReference>
<organism evidence="4 5">
    <name type="scientific">Eumeta variegata</name>
    <name type="common">Bagworm moth</name>
    <name type="synonym">Eumeta japonica</name>
    <dbReference type="NCBI Taxonomy" id="151549"/>
    <lineage>
        <taxon>Eukaryota</taxon>
        <taxon>Metazoa</taxon>
        <taxon>Ecdysozoa</taxon>
        <taxon>Arthropoda</taxon>
        <taxon>Hexapoda</taxon>
        <taxon>Insecta</taxon>
        <taxon>Pterygota</taxon>
        <taxon>Neoptera</taxon>
        <taxon>Endopterygota</taxon>
        <taxon>Lepidoptera</taxon>
        <taxon>Glossata</taxon>
        <taxon>Ditrysia</taxon>
        <taxon>Tineoidea</taxon>
        <taxon>Psychidae</taxon>
        <taxon>Oiketicinae</taxon>
        <taxon>Eumeta</taxon>
    </lineage>
</organism>
<dbReference type="Gene3D" id="3.20.20.100">
    <property type="entry name" value="NADP-dependent oxidoreductase domain"/>
    <property type="match status" value="1"/>
</dbReference>
<feature type="domain" description="NADP-dependent oxidoreductase" evidence="3">
    <location>
        <begin position="1107"/>
        <end position="1392"/>
    </location>
</feature>
<dbReference type="InterPro" id="IPR020471">
    <property type="entry name" value="AKR"/>
</dbReference>
<dbReference type="PROSITE" id="PS00798">
    <property type="entry name" value="ALDOKETO_REDUCTASE_1"/>
    <property type="match status" value="1"/>
</dbReference>
<dbReference type="SUPFAM" id="SSF51430">
    <property type="entry name" value="NAD(P)-linked oxidoreductase"/>
    <property type="match status" value="1"/>
</dbReference>
<dbReference type="InterPro" id="IPR023210">
    <property type="entry name" value="NADP_OxRdtase_dom"/>
</dbReference>
<proteinExistence type="predicted"/>
<gene>
    <name evidence="4" type="primary">AKR1E2</name>
    <name evidence="4" type="ORF">EVAR_82038_1</name>
</gene>
<evidence type="ECO:0000313" key="4">
    <source>
        <dbReference type="EMBL" id="GBP63678.1"/>
    </source>
</evidence>
<dbReference type="Pfam" id="PF00248">
    <property type="entry name" value="Aldo_ket_red"/>
    <property type="match status" value="1"/>
</dbReference>
<dbReference type="PROSITE" id="PS00063">
    <property type="entry name" value="ALDOKETO_REDUCTASE_3"/>
    <property type="match status" value="1"/>
</dbReference>
<dbReference type="FunFam" id="3.20.20.100:FF:000002">
    <property type="entry name" value="2,5-diketo-D-gluconic acid reductase A"/>
    <property type="match status" value="1"/>
</dbReference>
<evidence type="ECO:0000256" key="1">
    <source>
        <dbReference type="ARBA" id="ARBA00023002"/>
    </source>
</evidence>
<evidence type="ECO:0000256" key="2">
    <source>
        <dbReference type="SAM" id="MobiDB-lite"/>
    </source>
</evidence>